<dbReference type="Proteomes" id="UP000656077">
    <property type="component" value="Unassembled WGS sequence"/>
</dbReference>
<dbReference type="InterPro" id="IPR025119">
    <property type="entry name" value="DUF4046"/>
</dbReference>
<feature type="domain" description="DUF4046" evidence="1">
    <location>
        <begin position="112"/>
        <end position="183"/>
    </location>
</feature>
<feature type="domain" description="DUF4046" evidence="1">
    <location>
        <begin position="200"/>
        <end position="259"/>
    </location>
</feature>
<dbReference type="RefSeq" id="WP_160359674.1">
    <property type="nucleotide sequence ID" value="NZ_WSRQ01000022.1"/>
</dbReference>
<organism evidence="2 3">
    <name type="scientific">Clostridium chromiireducens</name>
    <dbReference type="NCBI Taxonomy" id="225345"/>
    <lineage>
        <taxon>Bacteria</taxon>
        <taxon>Bacillati</taxon>
        <taxon>Bacillota</taxon>
        <taxon>Clostridia</taxon>
        <taxon>Eubacteriales</taxon>
        <taxon>Clostridiaceae</taxon>
        <taxon>Clostridium</taxon>
    </lineage>
</organism>
<name>A0A964RNP0_9CLOT</name>
<reference evidence="2" key="1">
    <citation type="submission" date="2019-12" db="EMBL/GenBank/DDBJ databases">
        <title>Microbes associate with the intestines of laboratory mice.</title>
        <authorList>
            <person name="Navarre W."/>
            <person name="Wong E."/>
        </authorList>
    </citation>
    <scope>NUCLEOTIDE SEQUENCE</scope>
    <source>
        <strain evidence="2">NM79_F5</strain>
    </source>
</reference>
<dbReference type="AlphaFoldDB" id="A0A964RNP0"/>
<evidence type="ECO:0000259" key="1">
    <source>
        <dbReference type="Pfam" id="PF13255"/>
    </source>
</evidence>
<evidence type="ECO:0000313" key="3">
    <source>
        <dbReference type="Proteomes" id="UP000656077"/>
    </source>
</evidence>
<gene>
    <name evidence="2" type="ORF">GKZ28_14115</name>
</gene>
<protein>
    <recommendedName>
        <fullName evidence="1">DUF4046 domain-containing protein</fullName>
    </recommendedName>
</protein>
<dbReference type="EMBL" id="WSRQ01000022">
    <property type="protein sequence ID" value="MVX64830.1"/>
    <property type="molecule type" value="Genomic_DNA"/>
</dbReference>
<proteinExistence type="predicted"/>
<feature type="domain" description="DUF4046" evidence="1">
    <location>
        <begin position="18"/>
        <end position="103"/>
    </location>
</feature>
<sequence>MKSFNRNSSKYNLSELTVIEIYELVRSGELKKFPMYFWECDESNEYAPKLTRYLIENILNWTDNDIKKKLRKSTFRENSLGGLICIKYNDSAFVAITAAYPEKKFHAWDFVNTPNDYWQGEKGRENAIAAMKWLIEEKLKWSEKDIIKNLNQDVFKANNLIGMLNKAFNCRLFEAIDSTYPGKFKKWEIGDHVRNDYWTKEEGILAVKWLIEDKLKWSDDDIKKNYTRQIYKDNNLYGMIQRCFNSSPFEALNAAYPNKFKEWELPNVPRNFWNSEKNCITATKWLIEKKLKFDIKTAKEKLSKHHFKNNNLSGLYATYPINKLIEIVEYDYSGN</sequence>
<evidence type="ECO:0000313" key="2">
    <source>
        <dbReference type="EMBL" id="MVX64830.1"/>
    </source>
</evidence>
<accession>A0A964RNP0</accession>
<dbReference type="Pfam" id="PF13255">
    <property type="entry name" value="DUF4046"/>
    <property type="match status" value="3"/>
</dbReference>
<comment type="caution">
    <text evidence="2">The sequence shown here is derived from an EMBL/GenBank/DDBJ whole genome shotgun (WGS) entry which is preliminary data.</text>
</comment>